<evidence type="ECO:0000313" key="2">
    <source>
        <dbReference type="EMBL" id="GGG24036.1"/>
    </source>
</evidence>
<feature type="domain" description="Cupin type-2" evidence="1">
    <location>
        <begin position="32"/>
        <end position="94"/>
    </location>
</feature>
<comment type="caution">
    <text evidence="2">The sequence shown here is derived from an EMBL/GenBank/DDBJ whole genome shotgun (WGS) entry which is preliminary data.</text>
</comment>
<dbReference type="SUPFAM" id="SSF51182">
    <property type="entry name" value="RmlC-like cupins"/>
    <property type="match status" value="1"/>
</dbReference>
<protein>
    <recommendedName>
        <fullName evidence="1">Cupin type-2 domain-containing protein</fullName>
    </recommendedName>
</protein>
<reference evidence="2" key="2">
    <citation type="submission" date="2020-09" db="EMBL/GenBank/DDBJ databases">
        <authorList>
            <person name="Sun Q."/>
            <person name="Zhou Y."/>
        </authorList>
    </citation>
    <scope>NUCLEOTIDE SEQUENCE</scope>
    <source>
        <strain evidence="2">CGMCC 1.15760</strain>
    </source>
</reference>
<dbReference type="PANTHER" id="PTHR37694">
    <property type="entry name" value="SLR8022 PROTEIN"/>
    <property type="match status" value="1"/>
</dbReference>
<dbReference type="AlphaFoldDB" id="A0A917G5D7"/>
<organism evidence="2 3">
    <name type="scientific">Lysinibacillus alkalisoli</name>
    <dbReference type="NCBI Taxonomy" id="1911548"/>
    <lineage>
        <taxon>Bacteria</taxon>
        <taxon>Bacillati</taxon>
        <taxon>Bacillota</taxon>
        <taxon>Bacilli</taxon>
        <taxon>Bacillales</taxon>
        <taxon>Bacillaceae</taxon>
        <taxon>Lysinibacillus</taxon>
    </lineage>
</organism>
<dbReference type="EMBL" id="BMJT01000005">
    <property type="protein sequence ID" value="GGG24036.1"/>
    <property type="molecule type" value="Genomic_DNA"/>
</dbReference>
<dbReference type="Gene3D" id="2.60.120.10">
    <property type="entry name" value="Jelly Rolls"/>
    <property type="match status" value="1"/>
</dbReference>
<evidence type="ECO:0000313" key="3">
    <source>
        <dbReference type="Proteomes" id="UP000616608"/>
    </source>
</evidence>
<name>A0A917G5D7_9BACI</name>
<evidence type="ECO:0000259" key="1">
    <source>
        <dbReference type="Pfam" id="PF07883"/>
    </source>
</evidence>
<dbReference type="PANTHER" id="PTHR37694:SF1">
    <property type="entry name" value="SLR8022 PROTEIN"/>
    <property type="match status" value="1"/>
</dbReference>
<accession>A0A917G5D7</accession>
<dbReference type="InterPro" id="IPR011051">
    <property type="entry name" value="RmlC_Cupin_sf"/>
</dbReference>
<keyword evidence="3" id="KW-1185">Reference proteome</keyword>
<dbReference type="InterPro" id="IPR013096">
    <property type="entry name" value="Cupin_2"/>
</dbReference>
<dbReference type="InterPro" id="IPR014710">
    <property type="entry name" value="RmlC-like_jellyroll"/>
</dbReference>
<sequence>MKKISNDYVLNEQQKNVQRLIATDKATIVNIQLQQGQTVAEHAVDKEVVIVVRKGEVSFTVEGKDIILTRQDLLVMEPLEKHALQAITDVELVVIQM</sequence>
<dbReference type="Proteomes" id="UP000616608">
    <property type="component" value="Unassembled WGS sequence"/>
</dbReference>
<reference evidence="2" key="1">
    <citation type="journal article" date="2014" name="Int. J. Syst. Evol. Microbiol.">
        <title>Complete genome sequence of Corynebacterium casei LMG S-19264T (=DSM 44701T), isolated from a smear-ripened cheese.</title>
        <authorList>
            <consortium name="US DOE Joint Genome Institute (JGI-PGF)"/>
            <person name="Walter F."/>
            <person name="Albersmeier A."/>
            <person name="Kalinowski J."/>
            <person name="Ruckert C."/>
        </authorList>
    </citation>
    <scope>NUCLEOTIDE SEQUENCE</scope>
    <source>
        <strain evidence="2">CGMCC 1.15760</strain>
    </source>
</reference>
<dbReference type="RefSeq" id="WP_188614725.1">
    <property type="nucleotide sequence ID" value="NZ_BMJT01000005.1"/>
</dbReference>
<gene>
    <name evidence="2" type="ORF">GCM10007425_18120</name>
</gene>
<proteinExistence type="predicted"/>
<dbReference type="Pfam" id="PF07883">
    <property type="entry name" value="Cupin_2"/>
    <property type="match status" value="1"/>
</dbReference>